<keyword evidence="4" id="KW-1185">Reference proteome</keyword>
<feature type="transmembrane region" description="Helical" evidence="2">
    <location>
        <begin position="142"/>
        <end position="168"/>
    </location>
</feature>
<proteinExistence type="predicted"/>
<evidence type="ECO:0000256" key="1">
    <source>
        <dbReference type="SAM" id="MobiDB-lite"/>
    </source>
</evidence>
<sequence length="206" mass="22952">MSTDRAGIFVDPASGEHATRTIEVSSPASRPEAPVHQIRSRITDTFQLAPLPGEQDNRPPALVALYRRVSTAFSADGRERGTPERSSRLIDIKGTIESLRKFPNASQQRLLLEHARTCLSSERQQLLMKNEFTEGFGRIEAWVLSITALGLVLFGVLSIFWALPILALSIGRSWYLDRQCKRRLEKVSDIDALLGRIAFALSRLGP</sequence>
<keyword evidence="2" id="KW-0812">Transmembrane</keyword>
<organism evidence="3 4">
    <name type="scientific">Microvirga flocculans</name>
    <dbReference type="NCBI Taxonomy" id="217168"/>
    <lineage>
        <taxon>Bacteria</taxon>
        <taxon>Pseudomonadati</taxon>
        <taxon>Pseudomonadota</taxon>
        <taxon>Alphaproteobacteria</taxon>
        <taxon>Hyphomicrobiales</taxon>
        <taxon>Methylobacteriaceae</taxon>
        <taxon>Microvirga</taxon>
    </lineage>
</organism>
<dbReference type="Proteomes" id="UP000519439">
    <property type="component" value="Unassembled WGS sequence"/>
</dbReference>
<evidence type="ECO:0000313" key="4">
    <source>
        <dbReference type="Proteomes" id="UP000519439"/>
    </source>
</evidence>
<accession>A0A7W6IDX3</accession>
<dbReference type="AlphaFoldDB" id="A0A7W6IDX3"/>
<evidence type="ECO:0000313" key="3">
    <source>
        <dbReference type="EMBL" id="MBB4039698.1"/>
    </source>
</evidence>
<name>A0A7W6IDX3_9HYPH</name>
<feature type="region of interest" description="Disordered" evidence="1">
    <location>
        <begin position="1"/>
        <end position="35"/>
    </location>
</feature>
<evidence type="ECO:0000256" key="2">
    <source>
        <dbReference type="SAM" id="Phobius"/>
    </source>
</evidence>
<gene>
    <name evidence="3" type="ORF">GGR34_001345</name>
</gene>
<reference evidence="3 4" key="1">
    <citation type="submission" date="2020-08" db="EMBL/GenBank/DDBJ databases">
        <title>Genomic Encyclopedia of Type Strains, Phase IV (KMG-IV): sequencing the most valuable type-strain genomes for metagenomic binning, comparative biology and taxonomic classification.</title>
        <authorList>
            <person name="Goeker M."/>
        </authorList>
    </citation>
    <scope>NUCLEOTIDE SEQUENCE [LARGE SCALE GENOMIC DNA]</scope>
    <source>
        <strain evidence="3 4">DSM 15743</strain>
    </source>
</reference>
<keyword evidence="2" id="KW-1133">Transmembrane helix</keyword>
<keyword evidence="2" id="KW-0472">Membrane</keyword>
<comment type="caution">
    <text evidence="3">The sequence shown here is derived from an EMBL/GenBank/DDBJ whole genome shotgun (WGS) entry which is preliminary data.</text>
</comment>
<dbReference type="RefSeq" id="WP_027315693.1">
    <property type="nucleotide sequence ID" value="NZ_JACIDC010000004.1"/>
</dbReference>
<dbReference type="EMBL" id="JACIDC010000004">
    <property type="protein sequence ID" value="MBB4039698.1"/>
    <property type="molecule type" value="Genomic_DNA"/>
</dbReference>
<protein>
    <submittedName>
        <fullName evidence="3">Uncharacterized protein</fullName>
    </submittedName>
</protein>